<comment type="caution">
    <text evidence="2">The sequence shown here is derived from an EMBL/GenBank/DDBJ whole genome shotgun (WGS) entry which is preliminary data.</text>
</comment>
<evidence type="ECO:0008006" key="4">
    <source>
        <dbReference type="Google" id="ProtNLM"/>
    </source>
</evidence>
<dbReference type="OrthoDB" id="2476294at2"/>
<reference evidence="2 3" key="1">
    <citation type="submission" date="2019-09" db="EMBL/GenBank/DDBJ databases">
        <title>Bacillus ochoae sp. nov., Paenibacillus whitsoniae sp. nov., Paenibacillus spiritus sp. nov. Isolated from the Mars Exploration Rover during spacecraft assembly.</title>
        <authorList>
            <person name="Seuylemezian A."/>
            <person name="Vaishampayan P."/>
        </authorList>
    </citation>
    <scope>NUCLEOTIDE SEQUENCE [LARGE SCALE GENOMIC DNA]</scope>
    <source>
        <strain evidence="2 3">MER_111</strain>
    </source>
</reference>
<feature type="region of interest" description="Disordered" evidence="1">
    <location>
        <begin position="39"/>
        <end position="101"/>
    </location>
</feature>
<proteinExistence type="predicted"/>
<evidence type="ECO:0000256" key="1">
    <source>
        <dbReference type="SAM" id="MobiDB-lite"/>
    </source>
</evidence>
<dbReference type="RefSeq" id="WP_150457249.1">
    <property type="nucleotide sequence ID" value="NZ_VYKK01000005.1"/>
</dbReference>
<feature type="compositionally biased region" description="Basic and acidic residues" evidence="1">
    <location>
        <begin position="43"/>
        <end position="53"/>
    </location>
</feature>
<dbReference type="AlphaFoldDB" id="A0A5J5GF44"/>
<sequence>MSFKPVELQIAVPRVTEAAKLHQEALHRPVQDQQMLAAMNVKHSREEAQRSAEVDETAESAIRDDGRRGRSNHGSGESGRRETEEKQAEHPFKGKRIDLSL</sequence>
<feature type="compositionally biased region" description="Basic and acidic residues" evidence="1">
    <location>
        <begin position="78"/>
        <end position="101"/>
    </location>
</feature>
<gene>
    <name evidence="2" type="ORF">F4V43_05550</name>
</gene>
<dbReference type="Proteomes" id="UP000367750">
    <property type="component" value="Unassembled WGS sequence"/>
</dbReference>
<evidence type="ECO:0000313" key="2">
    <source>
        <dbReference type="EMBL" id="KAA9006418.1"/>
    </source>
</evidence>
<accession>A0A5J5GF44</accession>
<dbReference type="EMBL" id="VYKK01000005">
    <property type="protein sequence ID" value="KAA9006418.1"/>
    <property type="molecule type" value="Genomic_DNA"/>
</dbReference>
<name>A0A5J5GF44_9BACL</name>
<evidence type="ECO:0000313" key="3">
    <source>
        <dbReference type="Proteomes" id="UP000367750"/>
    </source>
</evidence>
<protein>
    <recommendedName>
        <fullName evidence="4">RNA polymerase subunit sigma</fullName>
    </recommendedName>
</protein>
<keyword evidence="3" id="KW-1185">Reference proteome</keyword>
<organism evidence="2 3">
    <name type="scientific">Paenibacillus spiritus</name>
    <dbReference type="NCBI Taxonomy" id="2496557"/>
    <lineage>
        <taxon>Bacteria</taxon>
        <taxon>Bacillati</taxon>
        <taxon>Bacillota</taxon>
        <taxon>Bacilli</taxon>
        <taxon>Bacillales</taxon>
        <taxon>Paenibacillaceae</taxon>
        <taxon>Paenibacillus</taxon>
    </lineage>
</organism>